<evidence type="ECO:0000259" key="8">
    <source>
        <dbReference type="PROSITE" id="PS50093"/>
    </source>
</evidence>
<dbReference type="InterPro" id="IPR012938">
    <property type="entry name" value="Glc/Sorbosone_DH"/>
</dbReference>
<comment type="caution">
    <text evidence="10">The sequence shown here is derived from an EMBL/GenBank/DDBJ whole genome shotgun (WGS) entry which is preliminary data.</text>
</comment>
<dbReference type="GO" id="GO:0005506">
    <property type="term" value="F:iron ion binding"/>
    <property type="evidence" value="ECO:0007669"/>
    <property type="project" value="InterPro"/>
</dbReference>
<dbReference type="Gene3D" id="1.10.760.10">
    <property type="entry name" value="Cytochrome c-like domain"/>
    <property type="match status" value="1"/>
</dbReference>
<keyword evidence="2 6" id="KW-0349">Heme</keyword>
<dbReference type="PROSITE" id="PS51007">
    <property type="entry name" value="CYTC"/>
    <property type="match status" value="1"/>
</dbReference>
<dbReference type="Proteomes" id="UP000293347">
    <property type="component" value="Unassembled WGS sequence"/>
</dbReference>
<dbReference type="Pfam" id="PF07995">
    <property type="entry name" value="GSDH"/>
    <property type="match status" value="1"/>
</dbReference>
<dbReference type="Gene3D" id="2.60.40.10">
    <property type="entry name" value="Immunoglobulins"/>
    <property type="match status" value="1"/>
</dbReference>
<dbReference type="SUPFAM" id="SSF50952">
    <property type="entry name" value="Soluble quinoprotein glucose dehydrogenase"/>
    <property type="match status" value="1"/>
</dbReference>
<evidence type="ECO:0000256" key="6">
    <source>
        <dbReference type="PIRSR" id="PIRSR602324-1"/>
    </source>
</evidence>
<dbReference type="InterPro" id="IPR000601">
    <property type="entry name" value="PKD_dom"/>
</dbReference>
<dbReference type="SMART" id="SM00089">
    <property type="entry name" value="PKD"/>
    <property type="match status" value="1"/>
</dbReference>
<dbReference type="EMBL" id="SJSL01000004">
    <property type="protein sequence ID" value="TCD00154.1"/>
    <property type="molecule type" value="Genomic_DNA"/>
</dbReference>
<keyword evidence="3 6" id="KW-0479">Metal-binding</keyword>
<dbReference type="Pfam" id="PF00034">
    <property type="entry name" value="Cytochrom_C"/>
    <property type="match status" value="1"/>
</dbReference>
<dbReference type="PRINTS" id="PR00606">
    <property type="entry name" value="CYTCHROMECID"/>
</dbReference>
<dbReference type="GO" id="GO:0009055">
    <property type="term" value="F:electron transfer activity"/>
    <property type="evidence" value="ECO:0007669"/>
    <property type="project" value="InterPro"/>
</dbReference>
<feature type="binding site" description="covalent" evidence="6">
    <location>
        <position position="659"/>
    </location>
    <ligand>
        <name>heme c</name>
        <dbReference type="ChEBI" id="CHEBI:61717"/>
    </ligand>
</feature>
<evidence type="ECO:0000313" key="10">
    <source>
        <dbReference type="EMBL" id="TCD00154.1"/>
    </source>
</evidence>
<keyword evidence="1" id="KW-0813">Transport</keyword>
<evidence type="ECO:0000256" key="5">
    <source>
        <dbReference type="ARBA" id="ARBA00023004"/>
    </source>
</evidence>
<evidence type="ECO:0000256" key="2">
    <source>
        <dbReference type="ARBA" id="ARBA00022617"/>
    </source>
</evidence>
<evidence type="ECO:0000256" key="3">
    <source>
        <dbReference type="ARBA" id="ARBA00022723"/>
    </source>
</evidence>
<evidence type="ECO:0000256" key="4">
    <source>
        <dbReference type="ARBA" id="ARBA00022982"/>
    </source>
</evidence>
<feature type="signal peptide" evidence="7">
    <location>
        <begin position="1"/>
        <end position="15"/>
    </location>
</feature>
<keyword evidence="4" id="KW-0249">Electron transport</keyword>
<reference evidence="10 11" key="1">
    <citation type="submission" date="2019-02" db="EMBL/GenBank/DDBJ databases">
        <title>Pedobacter sp. RP-1-14 sp. nov., isolated from Arctic soil.</title>
        <authorList>
            <person name="Dahal R.H."/>
        </authorList>
    </citation>
    <scope>NUCLEOTIDE SEQUENCE [LARGE SCALE GENOMIC DNA]</scope>
    <source>
        <strain evidence="10 11">RP-1-14</strain>
    </source>
</reference>
<dbReference type="InterPro" id="IPR011042">
    <property type="entry name" value="6-blade_b-propeller_TolB-like"/>
</dbReference>
<comment type="PTM">
    <text evidence="6">Binds 1 heme c group covalently per subunit.</text>
</comment>
<dbReference type="InterPro" id="IPR022409">
    <property type="entry name" value="PKD/Chitinase_dom"/>
</dbReference>
<dbReference type="InterPro" id="IPR036909">
    <property type="entry name" value="Cyt_c-like_dom_sf"/>
</dbReference>
<dbReference type="PROSITE" id="PS50093">
    <property type="entry name" value="PKD"/>
    <property type="match status" value="1"/>
</dbReference>
<organism evidence="10 11">
    <name type="scientific">Pedobacter psychroterrae</name>
    <dbReference type="NCBI Taxonomy" id="2530453"/>
    <lineage>
        <taxon>Bacteria</taxon>
        <taxon>Pseudomonadati</taxon>
        <taxon>Bacteroidota</taxon>
        <taxon>Sphingobacteriia</taxon>
        <taxon>Sphingobacteriales</taxon>
        <taxon>Sphingobacteriaceae</taxon>
        <taxon>Pedobacter</taxon>
    </lineage>
</organism>
<feature type="binding site" description="covalent" evidence="6">
    <location>
        <position position="708"/>
    </location>
    <ligand>
        <name>heme c</name>
        <dbReference type="ChEBI" id="CHEBI:61717"/>
    </ligand>
</feature>
<dbReference type="InterPro" id="IPR011041">
    <property type="entry name" value="Quinoprot_gluc/sorb_DH_b-prop"/>
</dbReference>
<dbReference type="InterPro" id="IPR013783">
    <property type="entry name" value="Ig-like_fold"/>
</dbReference>
<dbReference type="PANTHER" id="PTHR19328:SF75">
    <property type="entry name" value="ALDOSE SUGAR DEHYDROGENASE YLII"/>
    <property type="match status" value="1"/>
</dbReference>
<keyword evidence="7" id="KW-0732">Signal</keyword>
<dbReference type="PANTHER" id="PTHR19328">
    <property type="entry name" value="HEDGEHOG-INTERACTING PROTEIN"/>
    <property type="match status" value="1"/>
</dbReference>
<gene>
    <name evidence="10" type="ORF">EZ437_15680</name>
</gene>
<name>A0A4R0NLH2_9SPHI</name>
<sequence>MKTSFALLISGIAFTALIPFNQTSGPGTWLNRNSPANKSKINNRIDTPDQDRFVKVQLVHGQLTEPTELAVLPNLDILVSQRRGEFLIYKNATKTLKDAGKLEVYSKTSVPNVNAEEGLLGMALDPNFAKNQYVYAFYSPISKSVNRLSRFKLLNDKITTESEKVILEFYSQREICCHTGGSIAFGPEGYLYVSTGDNSTPFDAPNTPYVNKGYAPLDNRPGFEQYDARRSAGNTNDLRGKILRIKVNEDGSYTTPDGNLFPKGTPKTKPEIYVMGNRNPYRISVDQKTGFLYWGEVGPDANADDDLRGSRGYDEMNQARKAGYFGWPLFIGNNYPYKAYDFTNGTNGAAFDPAKPINNSPNNTGLTELPQANPAFIYYPYAESKEFPEVGAGGRTAMTGPVYYTKPGASPYPAYYNGKLLIYEWIRGWVKAVTMAPNGDYLSMEPFMENVPLAAPIDMEQGPDGKLYILEYGKGWFAKNPDAGIARIDYLEGNRPPVVKNLTIENTSGLLPYKMTAKVEASDPDKDALTYVWKLGAILKTTTTPQVQHTFTKAGQYSVSVTVMDKSRASSKSQTIVVSAGNAQPSVNIALSGNKSFWFPGNPVSYNVQVSDKGAVVNKSRIYVSSSFTEGLDMAGAQLGHQQAAQTLVGQALMAKSDCSTCHKVDTKSIGPMFKQVSSKYQTKSNAVEYIAGKVIKGSSGVWGEVPMPAHPTMKESEAKQIAEWILSLSAGGNSTPTLPAVGKITTPAEAKATAPVLNIKATYTDMGGVGLKPLSDTYVANLRSSVIDARDLKDLSGFARKDNKGDISLIFPEKEGWIKLKSIDLTGIAAIGTSIQKSGDINYTFEIRIDSENGTQVGKADKVSGRIDISPVTDGKFHDVFIKVKADQPASKERHALKTLIFLSN</sequence>
<dbReference type="GO" id="GO:0020037">
    <property type="term" value="F:heme binding"/>
    <property type="evidence" value="ECO:0007669"/>
    <property type="project" value="InterPro"/>
</dbReference>
<feature type="domain" description="PKD" evidence="8">
    <location>
        <begin position="520"/>
        <end position="580"/>
    </location>
</feature>
<dbReference type="Pfam" id="PF18911">
    <property type="entry name" value="PKD_4"/>
    <property type="match status" value="1"/>
</dbReference>
<keyword evidence="11" id="KW-1185">Reference proteome</keyword>
<dbReference type="InterPro" id="IPR035986">
    <property type="entry name" value="PKD_dom_sf"/>
</dbReference>
<protein>
    <submittedName>
        <fullName evidence="10">PKD domain-containing protein</fullName>
    </submittedName>
</protein>
<evidence type="ECO:0000259" key="9">
    <source>
        <dbReference type="PROSITE" id="PS51007"/>
    </source>
</evidence>
<proteinExistence type="predicted"/>
<accession>A0A4R0NLH2</accession>
<dbReference type="RefSeq" id="WP_131597009.1">
    <property type="nucleotide sequence ID" value="NZ_SJSL01000004.1"/>
</dbReference>
<dbReference type="CDD" id="cd00146">
    <property type="entry name" value="PKD"/>
    <property type="match status" value="1"/>
</dbReference>
<dbReference type="InterPro" id="IPR002324">
    <property type="entry name" value="Cyt_c_ID"/>
</dbReference>
<feature type="domain" description="Cytochrome c" evidence="9">
    <location>
        <begin position="645"/>
        <end position="730"/>
    </location>
</feature>
<dbReference type="AlphaFoldDB" id="A0A4R0NLH2"/>
<evidence type="ECO:0000313" key="11">
    <source>
        <dbReference type="Proteomes" id="UP000293347"/>
    </source>
</evidence>
<dbReference type="OrthoDB" id="9816308at2"/>
<keyword evidence="5 6" id="KW-0408">Iron</keyword>
<dbReference type="Gene3D" id="2.120.10.30">
    <property type="entry name" value="TolB, C-terminal domain"/>
    <property type="match status" value="1"/>
</dbReference>
<evidence type="ECO:0000256" key="7">
    <source>
        <dbReference type="SAM" id="SignalP"/>
    </source>
</evidence>
<feature type="binding site" description="covalent" evidence="6">
    <location>
        <position position="663"/>
    </location>
    <ligand>
        <name>heme c</name>
        <dbReference type="ChEBI" id="CHEBI:61717"/>
    </ligand>
</feature>
<dbReference type="SUPFAM" id="SSF46626">
    <property type="entry name" value="Cytochrome c"/>
    <property type="match status" value="1"/>
</dbReference>
<evidence type="ECO:0000256" key="1">
    <source>
        <dbReference type="ARBA" id="ARBA00022448"/>
    </source>
</evidence>
<dbReference type="InterPro" id="IPR009056">
    <property type="entry name" value="Cyt_c-like_dom"/>
</dbReference>
<dbReference type="SUPFAM" id="SSF49299">
    <property type="entry name" value="PKD domain"/>
    <property type="match status" value="1"/>
</dbReference>
<feature type="chain" id="PRO_5020422075" evidence="7">
    <location>
        <begin position="16"/>
        <end position="906"/>
    </location>
</feature>